<protein>
    <recommendedName>
        <fullName evidence="5">Pectate lyase domain-containing protein</fullName>
    </recommendedName>
</protein>
<keyword evidence="3" id="KW-0964">Secreted</keyword>
<dbReference type="GO" id="GO:0000272">
    <property type="term" value="P:polysaccharide catabolic process"/>
    <property type="evidence" value="ECO:0007669"/>
    <property type="project" value="UniProtKB-KW"/>
</dbReference>
<proteinExistence type="inferred from homology"/>
<dbReference type="EMBL" id="CAJMWZ010001683">
    <property type="protein sequence ID" value="CAE6439963.1"/>
    <property type="molecule type" value="Genomic_DNA"/>
</dbReference>
<dbReference type="GO" id="GO:0005576">
    <property type="term" value="C:extracellular region"/>
    <property type="evidence" value="ECO:0007669"/>
    <property type="project" value="UniProtKB-SubCell"/>
</dbReference>
<comment type="subcellular location">
    <subcellularLocation>
        <location evidence="3">Secreted</location>
    </subcellularLocation>
</comment>
<feature type="chain" id="PRO_5034034027" description="Pectate lyase domain-containing protein" evidence="4">
    <location>
        <begin position="19"/>
        <end position="318"/>
    </location>
</feature>
<accession>A0A8H2Y226</accession>
<name>A0A8H2Y226_9AGAM</name>
<keyword evidence="4" id="KW-0732">Signal</keyword>
<dbReference type="SMART" id="SM00656">
    <property type="entry name" value="Amb_all"/>
    <property type="match status" value="1"/>
</dbReference>
<evidence type="ECO:0000256" key="4">
    <source>
        <dbReference type="SAM" id="SignalP"/>
    </source>
</evidence>
<evidence type="ECO:0000259" key="5">
    <source>
        <dbReference type="SMART" id="SM00656"/>
    </source>
</evidence>
<evidence type="ECO:0000256" key="3">
    <source>
        <dbReference type="RuleBase" id="RU361173"/>
    </source>
</evidence>
<organism evidence="6 7">
    <name type="scientific">Rhizoctonia solani</name>
    <dbReference type="NCBI Taxonomy" id="456999"/>
    <lineage>
        <taxon>Eukaryota</taxon>
        <taxon>Fungi</taxon>
        <taxon>Dikarya</taxon>
        <taxon>Basidiomycota</taxon>
        <taxon>Agaricomycotina</taxon>
        <taxon>Agaricomycetes</taxon>
        <taxon>Cantharellales</taxon>
        <taxon>Ceratobasidiaceae</taxon>
        <taxon>Rhizoctonia</taxon>
    </lineage>
</organism>
<evidence type="ECO:0000313" key="6">
    <source>
        <dbReference type="EMBL" id="CAE6439963.1"/>
    </source>
</evidence>
<dbReference type="SUPFAM" id="SSF51126">
    <property type="entry name" value="Pectin lyase-like"/>
    <property type="match status" value="1"/>
</dbReference>
<dbReference type="InterPro" id="IPR045032">
    <property type="entry name" value="PEL"/>
</dbReference>
<evidence type="ECO:0000256" key="1">
    <source>
        <dbReference type="ARBA" id="ARBA00010980"/>
    </source>
</evidence>
<comment type="similarity">
    <text evidence="1 3">Belongs to the polysaccharide lyase 1 family.</text>
</comment>
<dbReference type="PANTHER" id="PTHR31683:SF18">
    <property type="entry name" value="PECTATE LYASE 21-RELATED"/>
    <property type="match status" value="1"/>
</dbReference>
<keyword evidence="3" id="KW-0624">Polysaccharide degradation</keyword>
<dbReference type="InterPro" id="IPR012334">
    <property type="entry name" value="Pectin_lyas_fold"/>
</dbReference>
<feature type="signal peptide" evidence="4">
    <location>
        <begin position="1"/>
        <end position="18"/>
    </location>
</feature>
<dbReference type="InterPro" id="IPR011050">
    <property type="entry name" value="Pectin_lyase_fold/virulence"/>
</dbReference>
<sequence length="318" mass="33111">MKLSTIAFILFTTGASLASPAPLEKRASITDKATIGFATLAGGTTGGGSATPVTVTTLDAFQKAVTGNSAKVILISGTIRGATTVKVGSNTSVIGKTGAALEGVGISIGAVSNVILRNIKAQISKVLAEHGDAIGVAASNRVWIDHVEVFSDRDHDKDFYDGLIDVTKGSYGISITYSYLHDHYKTSLVGASDSLADTDNALRVTYAFNKWANLGSRAPSFRFGKGHFFNNYFTNVNDGINTRVGAELLVQNNVFESVGKPLYSTDNGYANASGNDFGGKSNAALATSWNAVGYSYSLTATSSVKSTVNSNAGATLSF</sequence>
<dbReference type="AlphaFoldDB" id="A0A8H2Y226"/>
<reference evidence="6" key="1">
    <citation type="submission" date="2021-01" db="EMBL/GenBank/DDBJ databases">
        <authorList>
            <person name="Kaushik A."/>
        </authorList>
    </citation>
    <scope>NUCLEOTIDE SEQUENCE</scope>
    <source>
        <strain evidence="6">Type strain: AG8-Rh-89/</strain>
    </source>
</reference>
<evidence type="ECO:0000256" key="2">
    <source>
        <dbReference type="ARBA" id="ARBA00023239"/>
    </source>
</evidence>
<keyword evidence="3" id="KW-0119">Carbohydrate metabolism</keyword>
<dbReference type="InterPro" id="IPR002022">
    <property type="entry name" value="Pec_lyase"/>
</dbReference>
<comment type="caution">
    <text evidence="6">The sequence shown here is derived from an EMBL/GenBank/DDBJ whole genome shotgun (WGS) entry which is preliminary data.</text>
</comment>
<dbReference type="PANTHER" id="PTHR31683">
    <property type="entry name" value="PECTATE LYASE 18-RELATED"/>
    <property type="match status" value="1"/>
</dbReference>
<feature type="domain" description="Pectate lyase" evidence="5">
    <location>
        <begin position="48"/>
        <end position="261"/>
    </location>
</feature>
<keyword evidence="2 3" id="KW-0456">Lyase</keyword>
<dbReference type="Pfam" id="PF00544">
    <property type="entry name" value="Pectate_lyase_4"/>
    <property type="match status" value="1"/>
</dbReference>
<dbReference type="Gene3D" id="2.160.20.10">
    <property type="entry name" value="Single-stranded right-handed beta-helix, Pectin lyase-like"/>
    <property type="match status" value="1"/>
</dbReference>
<dbReference type="Proteomes" id="UP000663850">
    <property type="component" value="Unassembled WGS sequence"/>
</dbReference>
<gene>
    <name evidence="6" type="ORF">RDB_LOCUS28228</name>
</gene>
<evidence type="ECO:0000313" key="7">
    <source>
        <dbReference type="Proteomes" id="UP000663850"/>
    </source>
</evidence>
<dbReference type="GO" id="GO:0030570">
    <property type="term" value="F:pectate lyase activity"/>
    <property type="evidence" value="ECO:0007669"/>
    <property type="project" value="InterPro"/>
</dbReference>